<dbReference type="CDD" id="cd00077">
    <property type="entry name" value="HDc"/>
    <property type="match status" value="1"/>
</dbReference>
<gene>
    <name evidence="2" type="ORF">QBC33DRAFT_555541</name>
</gene>
<dbReference type="PANTHER" id="PTHR33594">
    <property type="entry name" value="SUPERFAMILY HYDROLASE, PUTATIVE (AFU_ORTHOLOGUE AFUA_1G03035)-RELATED"/>
    <property type="match status" value="1"/>
</dbReference>
<dbReference type="Gene3D" id="1.10.3210.50">
    <property type="match status" value="1"/>
</dbReference>
<dbReference type="Pfam" id="PF01966">
    <property type="entry name" value="HD"/>
    <property type="match status" value="1"/>
</dbReference>
<accession>A0AAJ0C6U5</accession>
<evidence type="ECO:0000259" key="1">
    <source>
        <dbReference type="SMART" id="SM00471"/>
    </source>
</evidence>
<dbReference type="Proteomes" id="UP001244011">
    <property type="component" value="Unassembled WGS sequence"/>
</dbReference>
<dbReference type="GeneID" id="85312842"/>
<sequence length="215" mass="23614">MDFLDNDPLVKSVTEYVKSYMSNYDASHSFDHIERVVGLARRIASESPVEPALDPRIVVLSALLHDVGDRKYLRPGEDPTTAVSSILCDLGAPPELAAAVQAVCLGVSYTGEVRDPERTRALIAEHPELAVVQDADRIDAVGAVGIGRLFTYGGAKTGRSMAGSMDHLDEKLVRLEGMIKTEPGRRLIKERTERLRLFREWWVDEAGASADLAKK</sequence>
<organism evidence="2 3">
    <name type="scientific">Phialemonium atrogriseum</name>
    <dbReference type="NCBI Taxonomy" id="1093897"/>
    <lineage>
        <taxon>Eukaryota</taxon>
        <taxon>Fungi</taxon>
        <taxon>Dikarya</taxon>
        <taxon>Ascomycota</taxon>
        <taxon>Pezizomycotina</taxon>
        <taxon>Sordariomycetes</taxon>
        <taxon>Sordariomycetidae</taxon>
        <taxon>Cephalothecales</taxon>
        <taxon>Cephalothecaceae</taxon>
        <taxon>Phialemonium</taxon>
    </lineage>
</organism>
<dbReference type="InterPro" id="IPR006674">
    <property type="entry name" value="HD_domain"/>
</dbReference>
<dbReference type="PANTHER" id="PTHR33594:SF1">
    <property type="entry name" value="HD_PDEASE DOMAIN-CONTAINING PROTEIN"/>
    <property type="match status" value="1"/>
</dbReference>
<reference evidence="2" key="1">
    <citation type="submission" date="2023-06" db="EMBL/GenBank/DDBJ databases">
        <title>Genome-scale phylogeny and comparative genomics of the fungal order Sordariales.</title>
        <authorList>
            <consortium name="Lawrence Berkeley National Laboratory"/>
            <person name="Hensen N."/>
            <person name="Bonometti L."/>
            <person name="Westerberg I."/>
            <person name="Brannstrom I.O."/>
            <person name="Guillou S."/>
            <person name="Cros-Aarteil S."/>
            <person name="Calhoun S."/>
            <person name="Haridas S."/>
            <person name="Kuo A."/>
            <person name="Mondo S."/>
            <person name="Pangilinan J."/>
            <person name="Riley R."/>
            <person name="Labutti K."/>
            <person name="Andreopoulos B."/>
            <person name="Lipzen A."/>
            <person name="Chen C."/>
            <person name="Yanf M."/>
            <person name="Daum C."/>
            <person name="Ng V."/>
            <person name="Clum A."/>
            <person name="Steindorff A."/>
            <person name="Ohm R."/>
            <person name="Martin F."/>
            <person name="Silar P."/>
            <person name="Natvig D."/>
            <person name="Lalanne C."/>
            <person name="Gautier V."/>
            <person name="Ament-Velasquez S.L."/>
            <person name="Kruys A."/>
            <person name="Hutchinson M.I."/>
            <person name="Powell A.J."/>
            <person name="Barry K."/>
            <person name="Miller A.N."/>
            <person name="Grigoriev I.V."/>
            <person name="Debuchy R."/>
            <person name="Gladieux P."/>
            <person name="Thoren M.H."/>
            <person name="Johannesson H."/>
        </authorList>
    </citation>
    <scope>NUCLEOTIDE SEQUENCE</scope>
    <source>
        <strain evidence="2">8032-3</strain>
    </source>
</reference>
<feature type="domain" description="HD/PDEase" evidence="1">
    <location>
        <begin position="25"/>
        <end position="150"/>
    </location>
</feature>
<keyword evidence="3" id="KW-1185">Reference proteome</keyword>
<dbReference type="SMART" id="SM00471">
    <property type="entry name" value="HDc"/>
    <property type="match status" value="1"/>
</dbReference>
<dbReference type="EMBL" id="MU838999">
    <property type="protein sequence ID" value="KAK1771046.1"/>
    <property type="molecule type" value="Genomic_DNA"/>
</dbReference>
<protein>
    <recommendedName>
        <fullName evidence="1">HD/PDEase domain-containing protein</fullName>
    </recommendedName>
</protein>
<dbReference type="SUPFAM" id="SSF109604">
    <property type="entry name" value="HD-domain/PDEase-like"/>
    <property type="match status" value="1"/>
</dbReference>
<dbReference type="InterPro" id="IPR003607">
    <property type="entry name" value="HD/PDEase_dom"/>
</dbReference>
<evidence type="ECO:0000313" key="2">
    <source>
        <dbReference type="EMBL" id="KAK1771046.1"/>
    </source>
</evidence>
<evidence type="ECO:0000313" key="3">
    <source>
        <dbReference type="Proteomes" id="UP001244011"/>
    </source>
</evidence>
<proteinExistence type="predicted"/>
<dbReference type="RefSeq" id="XP_060287259.1">
    <property type="nucleotide sequence ID" value="XM_060429655.1"/>
</dbReference>
<name>A0AAJ0C6U5_9PEZI</name>
<dbReference type="AlphaFoldDB" id="A0AAJ0C6U5"/>
<comment type="caution">
    <text evidence="2">The sequence shown here is derived from an EMBL/GenBank/DDBJ whole genome shotgun (WGS) entry which is preliminary data.</text>
</comment>